<dbReference type="Pfam" id="PF13632">
    <property type="entry name" value="Glyco_trans_2_3"/>
    <property type="match status" value="1"/>
</dbReference>
<feature type="transmembrane region" description="Helical" evidence="4">
    <location>
        <begin position="425"/>
        <end position="443"/>
    </location>
</feature>
<dbReference type="EMBL" id="JACJVN010000003">
    <property type="protein sequence ID" value="MBB6675809.1"/>
    <property type="molecule type" value="Genomic_DNA"/>
</dbReference>
<feature type="domain" description="Glycosyltransferase 2-like" evidence="5">
    <location>
        <begin position="59"/>
        <end position="109"/>
    </location>
</feature>
<dbReference type="AlphaFoldDB" id="A0A841T6R1"/>
<gene>
    <name evidence="7" type="ORF">H4Q31_00515</name>
</gene>
<keyword evidence="4" id="KW-0812">Transmembrane</keyword>
<evidence type="ECO:0000259" key="5">
    <source>
        <dbReference type="Pfam" id="PF00535"/>
    </source>
</evidence>
<feature type="domain" description="Glycosyltransferase 2-like" evidence="6">
    <location>
        <begin position="164"/>
        <end position="388"/>
    </location>
</feature>
<reference evidence="7 8" key="1">
    <citation type="submission" date="2020-08" db="EMBL/GenBank/DDBJ databases">
        <title>Cohnella phylogeny.</title>
        <authorList>
            <person name="Dunlap C."/>
        </authorList>
    </citation>
    <scope>NUCLEOTIDE SEQUENCE [LARGE SCALE GENOMIC DNA]</scope>
    <source>
        <strain evidence="7 8">DSM 103658</strain>
    </source>
</reference>
<dbReference type="Pfam" id="PF00535">
    <property type="entry name" value="Glycos_transf_2"/>
    <property type="match status" value="1"/>
</dbReference>
<dbReference type="SUPFAM" id="SSF53448">
    <property type="entry name" value="Nucleotide-diphospho-sugar transferases"/>
    <property type="match status" value="1"/>
</dbReference>
<evidence type="ECO:0000313" key="7">
    <source>
        <dbReference type="EMBL" id="MBB6675809.1"/>
    </source>
</evidence>
<dbReference type="RefSeq" id="WP_185177117.1">
    <property type="nucleotide sequence ID" value="NZ_CBCSEP010000044.1"/>
</dbReference>
<keyword evidence="3 7" id="KW-0808">Transferase</keyword>
<organism evidence="7 8">
    <name type="scientific">Cohnella lubricantis</name>
    <dbReference type="NCBI Taxonomy" id="2163172"/>
    <lineage>
        <taxon>Bacteria</taxon>
        <taxon>Bacillati</taxon>
        <taxon>Bacillota</taxon>
        <taxon>Bacilli</taxon>
        <taxon>Bacillales</taxon>
        <taxon>Paenibacillaceae</taxon>
        <taxon>Cohnella</taxon>
    </lineage>
</organism>
<dbReference type="InterPro" id="IPR001173">
    <property type="entry name" value="Glyco_trans_2-like"/>
</dbReference>
<evidence type="ECO:0000256" key="2">
    <source>
        <dbReference type="ARBA" id="ARBA00022676"/>
    </source>
</evidence>
<name>A0A841T6R1_9BACL</name>
<evidence type="ECO:0000256" key="3">
    <source>
        <dbReference type="ARBA" id="ARBA00022679"/>
    </source>
</evidence>
<protein>
    <submittedName>
        <fullName evidence="7">Glycosyltransferase family 2 protein</fullName>
    </submittedName>
</protein>
<dbReference type="Proteomes" id="UP000574133">
    <property type="component" value="Unassembled WGS sequence"/>
</dbReference>
<feature type="transmembrane region" description="Helical" evidence="4">
    <location>
        <begin position="384"/>
        <end position="405"/>
    </location>
</feature>
<feature type="transmembrane region" description="Helical" evidence="4">
    <location>
        <begin position="361"/>
        <end position="377"/>
    </location>
</feature>
<comment type="similarity">
    <text evidence="1">Belongs to the glycosyltransferase 2 family.</text>
</comment>
<keyword evidence="8" id="KW-1185">Reference proteome</keyword>
<evidence type="ECO:0000259" key="6">
    <source>
        <dbReference type="Pfam" id="PF13632"/>
    </source>
</evidence>
<sequence>MRALLLGYGTVAIYYVMAVTLIYFMILFFSYKGVYSMIKGAVYSRFQSLSGSESAPPVSLLVPAYNEELTIIENVKSLLTLNYHTYEVIVINDGSKDNTLQVLIDAFQLEPKEDEKGHQAIECTPIRQVYYNPAYPTLYVIDKPNGGKADSLNAGINLSHYPLISSIDADSLLEKDALIRMARVYMENPAETVAIGGNVRIANGCSIRDGVVTDVRLPKKLWPMFQTLEYMKAFLGGRIGWSHINGLIIVSGAFGMFRKSNVVEVGGYRDGYPGEDMNIIIKLHRHMLENKLPYRVAYCPDAVCWTQAPDTYRILSSQRKRWGRGNLKNMWENRDLLLRPKYKVFGMLTVPYNIIFETLNPYFKLTGLLALIGYVAMDMTNWKVLLVFALINFLNGYVLAVGSLVLEELAFQRYTRMRDLVRMTWYSALMFLGYYQLGVLWRLQGHIEFLRKNNTWGVMTRQSWNQDAPAVNNTPPVATGGKIA</sequence>
<accession>A0A841T6R1</accession>
<evidence type="ECO:0000256" key="4">
    <source>
        <dbReference type="SAM" id="Phobius"/>
    </source>
</evidence>
<comment type="caution">
    <text evidence="7">The sequence shown here is derived from an EMBL/GenBank/DDBJ whole genome shotgun (WGS) entry which is preliminary data.</text>
</comment>
<dbReference type="GO" id="GO:0016757">
    <property type="term" value="F:glycosyltransferase activity"/>
    <property type="evidence" value="ECO:0007669"/>
    <property type="project" value="UniProtKB-KW"/>
</dbReference>
<dbReference type="Gene3D" id="3.90.550.10">
    <property type="entry name" value="Spore Coat Polysaccharide Biosynthesis Protein SpsA, Chain A"/>
    <property type="match status" value="1"/>
</dbReference>
<feature type="transmembrane region" description="Helical" evidence="4">
    <location>
        <begin position="12"/>
        <end position="31"/>
    </location>
</feature>
<proteinExistence type="inferred from homology"/>
<dbReference type="PANTHER" id="PTHR43630:SF1">
    <property type="entry name" value="POLY-BETA-1,6-N-ACETYL-D-GLUCOSAMINE SYNTHASE"/>
    <property type="match status" value="1"/>
</dbReference>
<keyword evidence="2" id="KW-0328">Glycosyltransferase</keyword>
<keyword evidence="4" id="KW-1133">Transmembrane helix</keyword>
<evidence type="ECO:0000313" key="8">
    <source>
        <dbReference type="Proteomes" id="UP000574133"/>
    </source>
</evidence>
<dbReference type="InterPro" id="IPR029044">
    <property type="entry name" value="Nucleotide-diphossugar_trans"/>
</dbReference>
<dbReference type="PANTHER" id="PTHR43630">
    <property type="entry name" value="POLY-BETA-1,6-N-ACETYL-D-GLUCOSAMINE SYNTHASE"/>
    <property type="match status" value="1"/>
</dbReference>
<keyword evidence="4" id="KW-0472">Membrane</keyword>
<dbReference type="CDD" id="cd06423">
    <property type="entry name" value="CESA_like"/>
    <property type="match status" value="1"/>
</dbReference>
<evidence type="ECO:0000256" key="1">
    <source>
        <dbReference type="ARBA" id="ARBA00006739"/>
    </source>
</evidence>